<proteinExistence type="predicted"/>
<organism evidence="2">
    <name type="scientific">Myoviridae sp. ctGrV43</name>
    <dbReference type="NCBI Taxonomy" id="2825075"/>
    <lineage>
        <taxon>Viruses</taxon>
        <taxon>Duplodnaviria</taxon>
        <taxon>Heunggongvirae</taxon>
        <taxon>Uroviricota</taxon>
        <taxon>Caudoviricetes</taxon>
    </lineage>
</organism>
<accession>A0A8S5UF77</accession>
<evidence type="ECO:0000256" key="1">
    <source>
        <dbReference type="SAM" id="Phobius"/>
    </source>
</evidence>
<sequence length="140" mass="16471">MIFFTFFLPFIPKSALHSEICYYYVHHLKGRIGFMRRKRKVFIAFILAFCQIFCVLHIPFKVVPDSQKDVQISSTVHHMQCMQNHQNLYGDQKVYNAAYFICESITIFEIAKFIFENTKAHVYIWQLPRGNIGGIIAKTN</sequence>
<evidence type="ECO:0000313" key="2">
    <source>
        <dbReference type="EMBL" id="DAF93058.1"/>
    </source>
</evidence>
<keyword evidence="1" id="KW-0812">Transmembrane</keyword>
<feature type="transmembrane region" description="Helical" evidence="1">
    <location>
        <begin position="41"/>
        <end position="60"/>
    </location>
</feature>
<reference evidence="2" key="1">
    <citation type="journal article" date="2021" name="Proc. Natl. Acad. Sci. U.S.A.">
        <title>A Catalog of Tens of Thousands of Viruses from Human Metagenomes Reveals Hidden Associations with Chronic Diseases.</title>
        <authorList>
            <person name="Tisza M.J."/>
            <person name="Buck C.B."/>
        </authorList>
    </citation>
    <scope>NUCLEOTIDE SEQUENCE</scope>
    <source>
        <strain evidence="2">CtGrV43</strain>
    </source>
</reference>
<protein>
    <submittedName>
        <fullName evidence="2">Uncharacterized protein</fullName>
    </submittedName>
</protein>
<dbReference type="EMBL" id="BK016079">
    <property type="protein sequence ID" value="DAF93058.1"/>
    <property type="molecule type" value="Genomic_DNA"/>
</dbReference>
<keyword evidence="1" id="KW-1133">Transmembrane helix</keyword>
<keyword evidence="1" id="KW-0472">Membrane</keyword>
<name>A0A8S5UF77_9CAUD</name>